<accession>X0VJF9</accession>
<comment type="pathway">
    <text evidence="2">One-carbon metabolism; tetrahydrofolate interconversion.</text>
</comment>
<evidence type="ECO:0000256" key="1">
    <source>
        <dbReference type="ARBA" id="ARBA00001974"/>
    </source>
</evidence>
<name>X0VJF9_9ZZZZ</name>
<keyword evidence="5" id="KW-0274">FAD</keyword>
<dbReference type="PANTHER" id="PTHR45754:SF3">
    <property type="entry name" value="METHYLENETETRAHYDROFOLATE REDUCTASE (NADPH)"/>
    <property type="match status" value="1"/>
</dbReference>
<feature type="non-terminal residue" evidence="7">
    <location>
        <position position="1"/>
    </location>
</feature>
<reference evidence="7" key="1">
    <citation type="journal article" date="2014" name="Front. Microbiol.">
        <title>High frequency of phylogenetically diverse reductive dehalogenase-homologous genes in deep subseafloor sedimentary metagenomes.</title>
        <authorList>
            <person name="Kawai M."/>
            <person name="Futagami T."/>
            <person name="Toyoda A."/>
            <person name="Takaki Y."/>
            <person name="Nishi S."/>
            <person name="Hori S."/>
            <person name="Arai W."/>
            <person name="Tsubouchi T."/>
            <person name="Morono Y."/>
            <person name="Uchiyama I."/>
            <person name="Ito T."/>
            <person name="Fujiyama A."/>
            <person name="Inagaki F."/>
            <person name="Takami H."/>
        </authorList>
    </citation>
    <scope>NUCLEOTIDE SEQUENCE</scope>
    <source>
        <strain evidence="7">Expedition CK06-06</strain>
    </source>
</reference>
<comment type="similarity">
    <text evidence="3">Belongs to the methylenetetrahydrofolate reductase family.</text>
</comment>
<dbReference type="PANTHER" id="PTHR45754">
    <property type="entry name" value="METHYLENETETRAHYDROFOLATE REDUCTASE"/>
    <property type="match status" value="1"/>
</dbReference>
<keyword evidence="4" id="KW-0285">Flavoprotein</keyword>
<comment type="caution">
    <text evidence="7">The sequence shown here is derived from an EMBL/GenBank/DDBJ whole genome shotgun (WGS) entry which is preliminary data.</text>
</comment>
<evidence type="ECO:0000256" key="3">
    <source>
        <dbReference type="ARBA" id="ARBA00006743"/>
    </source>
</evidence>
<evidence type="ECO:0000313" key="7">
    <source>
        <dbReference type="EMBL" id="GAG11347.1"/>
    </source>
</evidence>
<evidence type="ECO:0000256" key="2">
    <source>
        <dbReference type="ARBA" id="ARBA00004777"/>
    </source>
</evidence>
<sequence>PKGADVSEMVHHIDLLKDNVDAINVTDHQSSVMRFPSLGGCLLVKERGGEPILQVTCRDRNRLALQADLLLAYSRDICNVLCLTGDSIDVGDHKEAKPVFDADSVQLLRMIRTMESGKDMSGEDLKGALKFCIGASVHPEADFIEPQLIKFEKKVAAGAQFFQTQGIFDLASLRRFMQYASQFDVRILAGIIVLASSRMARYMNDNVPGIIVSEAIIDELAGVEKGKGLEKGIEIAARLIKTIKEENLCHGVHIMAVGNERIVPEILEQ</sequence>
<feature type="non-terminal residue" evidence="7">
    <location>
        <position position="269"/>
    </location>
</feature>
<evidence type="ECO:0000256" key="5">
    <source>
        <dbReference type="ARBA" id="ARBA00022827"/>
    </source>
</evidence>
<dbReference type="Pfam" id="PF02219">
    <property type="entry name" value="MTHFR"/>
    <property type="match status" value="1"/>
</dbReference>
<dbReference type="InterPro" id="IPR003171">
    <property type="entry name" value="Mehydrof_redctse-like"/>
</dbReference>
<dbReference type="GO" id="GO:0004489">
    <property type="term" value="F:methylenetetrahydrofolate reductase [NAD(P)H] activity"/>
    <property type="evidence" value="ECO:0007669"/>
    <property type="project" value="InterPro"/>
</dbReference>
<keyword evidence="6" id="KW-0560">Oxidoreductase</keyword>
<dbReference type="InterPro" id="IPR029041">
    <property type="entry name" value="FAD-linked_oxidoreductase-like"/>
</dbReference>
<dbReference type="Gene3D" id="3.20.20.220">
    <property type="match status" value="1"/>
</dbReference>
<dbReference type="GO" id="GO:0005829">
    <property type="term" value="C:cytosol"/>
    <property type="evidence" value="ECO:0007669"/>
    <property type="project" value="TreeGrafter"/>
</dbReference>
<comment type="cofactor">
    <cofactor evidence="1">
        <name>FAD</name>
        <dbReference type="ChEBI" id="CHEBI:57692"/>
    </cofactor>
</comment>
<gene>
    <name evidence="7" type="ORF">S01H1_37293</name>
</gene>
<dbReference type="SUPFAM" id="SSF51730">
    <property type="entry name" value="FAD-linked oxidoreductase"/>
    <property type="match status" value="1"/>
</dbReference>
<proteinExistence type="inferred from homology"/>
<dbReference type="UniPathway" id="UPA00193"/>
<evidence type="ECO:0000256" key="4">
    <source>
        <dbReference type="ARBA" id="ARBA00022630"/>
    </source>
</evidence>
<dbReference type="EMBL" id="BARS01023422">
    <property type="protein sequence ID" value="GAG11347.1"/>
    <property type="molecule type" value="Genomic_DNA"/>
</dbReference>
<organism evidence="7">
    <name type="scientific">marine sediment metagenome</name>
    <dbReference type="NCBI Taxonomy" id="412755"/>
    <lineage>
        <taxon>unclassified sequences</taxon>
        <taxon>metagenomes</taxon>
        <taxon>ecological metagenomes</taxon>
    </lineage>
</organism>
<dbReference type="GO" id="GO:0071949">
    <property type="term" value="F:FAD binding"/>
    <property type="evidence" value="ECO:0007669"/>
    <property type="project" value="TreeGrafter"/>
</dbReference>
<dbReference type="AlphaFoldDB" id="X0VJF9"/>
<evidence type="ECO:0000256" key="6">
    <source>
        <dbReference type="ARBA" id="ARBA00023002"/>
    </source>
</evidence>
<dbReference type="GO" id="GO:0035999">
    <property type="term" value="P:tetrahydrofolate interconversion"/>
    <property type="evidence" value="ECO:0007669"/>
    <property type="project" value="UniProtKB-UniPathway"/>
</dbReference>
<dbReference type="GO" id="GO:0009086">
    <property type="term" value="P:methionine biosynthetic process"/>
    <property type="evidence" value="ECO:0007669"/>
    <property type="project" value="TreeGrafter"/>
</dbReference>
<protein>
    <submittedName>
        <fullName evidence="7">Uncharacterized protein</fullName>
    </submittedName>
</protein>
<dbReference type="CDD" id="cd00537">
    <property type="entry name" value="MTHFR"/>
    <property type="match status" value="1"/>
</dbReference>